<dbReference type="EMBL" id="CP018092">
    <property type="protein sequence ID" value="ATS19622.1"/>
    <property type="molecule type" value="Genomic_DNA"/>
</dbReference>
<name>A0A2D2Q569_PARLV</name>
<protein>
    <submittedName>
        <fullName evidence="1">Transposase</fullName>
    </submittedName>
</protein>
<organism evidence="1 2">
    <name type="scientific">Parathermosynechococcus lividus PCC 6715</name>
    <dbReference type="NCBI Taxonomy" id="1917166"/>
    <lineage>
        <taxon>Bacteria</taxon>
        <taxon>Bacillati</taxon>
        <taxon>Cyanobacteriota</taxon>
        <taxon>Cyanophyceae</taxon>
        <taxon>Acaryochloridales</taxon>
        <taxon>Thermosynechococcaceae</taxon>
        <taxon>Parathermosynechococcus</taxon>
    </lineage>
</organism>
<dbReference type="AlphaFoldDB" id="A0A2D2Q569"/>
<gene>
    <name evidence="1" type="ORF">BRW62_10705</name>
</gene>
<dbReference type="KEGG" id="slw:BRW62_10705"/>
<evidence type="ECO:0000313" key="2">
    <source>
        <dbReference type="Proteomes" id="UP000231057"/>
    </source>
</evidence>
<proteinExistence type="predicted"/>
<keyword evidence="2" id="KW-1185">Reference proteome</keyword>
<reference evidence="1 2" key="1">
    <citation type="submission" date="2016-11" db="EMBL/GenBank/DDBJ databases">
        <title>Complete genome sequence of thermophilic cyanobacteria strain Synechococcus sp. PCC6715.</title>
        <authorList>
            <person name="Tang J."/>
            <person name="Daroch M."/>
            <person name="Liang Y."/>
            <person name="Jiang D."/>
            <person name="Shah M."/>
        </authorList>
    </citation>
    <scope>NUCLEOTIDE SEQUENCE [LARGE SCALE GENOMIC DNA]</scope>
    <source>
        <strain evidence="1 2">PCC 6715</strain>
    </source>
</reference>
<evidence type="ECO:0000313" key="1">
    <source>
        <dbReference type="EMBL" id="ATS19622.1"/>
    </source>
</evidence>
<sequence length="63" mass="7121">MSADDSSLSNLAKKVIHQDTRVLIDRLLLERVPLAGIARAAQVSDRWLQTYVNDKYATVPCYM</sequence>
<reference evidence="2" key="2">
    <citation type="journal article" date="2022" name="Front. Microbiol.">
        <title>Comparative Genomic Analysis Revealed Distinct Molecular Components and Organization of CO2-Concentrating Mechanism in Thermophilic Cyanobacteria.</title>
        <authorList>
            <person name="Tang J."/>
            <person name="Zhou H."/>
            <person name="Yao D."/>
            <person name="Riaz S."/>
            <person name="You D."/>
            <person name="Klepacz-Smolka A."/>
            <person name="Daroch M."/>
        </authorList>
    </citation>
    <scope>NUCLEOTIDE SEQUENCE [LARGE SCALE GENOMIC DNA]</scope>
    <source>
        <strain evidence="2">PCC 6715</strain>
    </source>
</reference>
<accession>A0A2D2Q569</accession>
<dbReference type="Proteomes" id="UP000231057">
    <property type="component" value="Chromosome"/>
</dbReference>